<reference evidence="2" key="2">
    <citation type="submission" date="2020-06" db="EMBL/GenBank/DDBJ databases">
        <authorList>
            <person name="Sheffer M."/>
        </authorList>
    </citation>
    <scope>NUCLEOTIDE SEQUENCE</scope>
</reference>
<dbReference type="Gene3D" id="3.30.710.10">
    <property type="entry name" value="Potassium Channel Kv1.1, Chain A"/>
    <property type="match status" value="1"/>
</dbReference>
<reference evidence="2" key="1">
    <citation type="journal article" date="2020" name="bioRxiv">
        <title>Chromosome-level reference genome of the European wasp spider Argiope bruennichi: a resource for studies on range expansion and evolutionary adaptation.</title>
        <authorList>
            <person name="Sheffer M.M."/>
            <person name="Hoppe A."/>
            <person name="Krehenwinkel H."/>
            <person name="Uhl G."/>
            <person name="Kuss A.W."/>
            <person name="Jensen L."/>
            <person name="Jensen C."/>
            <person name="Gillespie R.G."/>
            <person name="Hoff K.J."/>
            <person name="Prost S."/>
        </authorList>
    </citation>
    <scope>NUCLEOTIDE SEQUENCE</scope>
</reference>
<evidence type="ECO:0000313" key="3">
    <source>
        <dbReference type="Proteomes" id="UP000807504"/>
    </source>
</evidence>
<gene>
    <name evidence="2" type="ORF">HNY73_018724</name>
</gene>
<dbReference type="InterPro" id="IPR011333">
    <property type="entry name" value="SKP1/BTB/POZ_sf"/>
</dbReference>
<dbReference type="PANTHER" id="PTHR24413">
    <property type="entry name" value="SPECKLE-TYPE POZ PROTEIN"/>
    <property type="match status" value="1"/>
</dbReference>
<evidence type="ECO:0000313" key="2">
    <source>
        <dbReference type="EMBL" id="KAF8771285.1"/>
    </source>
</evidence>
<dbReference type="InterPro" id="IPR000210">
    <property type="entry name" value="BTB/POZ_dom"/>
</dbReference>
<name>A0A8T0EH87_ARGBR</name>
<evidence type="ECO:0000259" key="1">
    <source>
        <dbReference type="PROSITE" id="PS50097"/>
    </source>
</evidence>
<comment type="caution">
    <text evidence="2">The sequence shown here is derived from an EMBL/GenBank/DDBJ whole genome shotgun (WGS) entry which is preliminary data.</text>
</comment>
<dbReference type="Gene3D" id="2.60.210.10">
    <property type="entry name" value="Apoptosis, Tumor Necrosis Factor Receptor Associated Protein 2, Chain A"/>
    <property type="match status" value="1"/>
</dbReference>
<proteinExistence type="predicted"/>
<dbReference type="Pfam" id="PF00651">
    <property type="entry name" value="BTB"/>
    <property type="match status" value="1"/>
</dbReference>
<dbReference type="InterPro" id="IPR008974">
    <property type="entry name" value="TRAF-like"/>
</dbReference>
<protein>
    <submittedName>
        <fullName evidence="2">Speckle-type POZ protein like</fullName>
    </submittedName>
</protein>
<dbReference type="Proteomes" id="UP000807504">
    <property type="component" value="Unassembled WGS sequence"/>
</dbReference>
<organism evidence="2 3">
    <name type="scientific">Argiope bruennichi</name>
    <name type="common">Wasp spider</name>
    <name type="synonym">Aranea bruennichi</name>
    <dbReference type="NCBI Taxonomy" id="94029"/>
    <lineage>
        <taxon>Eukaryota</taxon>
        <taxon>Metazoa</taxon>
        <taxon>Ecdysozoa</taxon>
        <taxon>Arthropoda</taxon>
        <taxon>Chelicerata</taxon>
        <taxon>Arachnida</taxon>
        <taxon>Araneae</taxon>
        <taxon>Araneomorphae</taxon>
        <taxon>Entelegynae</taxon>
        <taxon>Araneoidea</taxon>
        <taxon>Araneidae</taxon>
        <taxon>Argiope</taxon>
    </lineage>
</organism>
<dbReference type="PROSITE" id="PS50097">
    <property type="entry name" value="BTB"/>
    <property type="match status" value="1"/>
</dbReference>
<dbReference type="SUPFAM" id="SSF54695">
    <property type="entry name" value="POZ domain"/>
    <property type="match status" value="1"/>
</dbReference>
<sequence length="468" mass="54360">MASEKKGFSVKWRIEKFRSWLQKQESILYSPEFVVETMEGSKWKLCISAKCDPTMKYIGLSLLREIEDDGPELIDLYCELSFLANDGSPIKLEVFAEKFGNGTGSQELMVKKDTVLNERKCDYLPEENLTVSCRMWRNRASVARNGRCFIRSVIGLERMTLEGIVENFQSELLQLQDRNKRECKKKYSKPEYVPLSAIDTWYAFRLPSTPEDLIAQNFLPNDILTLQYEVAFSPGIELEHVEYDFPQDASGFADSNVHNSDEYYDVTDNTQRLESAGKAFAAEEEQSDLITSFKRDMMSLYNDHYFCDIVLQSGTETFLAHRSVLSARSPVFKKMFTTDMKEKTSESINIFDLSPDTISRMLFYIYTDTIHNLDWTNVKELYFASDIYEILTLKRRCSLFIKQNLTPSNVYEVLILADTHQDDDLKSTVQEYILRHDEEIFGSSEWKLFMDTNCHLAAQIMYLKCLKK</sequence>
<feature type="domain" description="BTB" evidence="1">
    <location>
        <begin position="307"/>
        <end position="374"/>
    </location>
</feature>
<keyword evidence="3" id="KW-1185">Reference proteome</keyword>
<dbReference type="EMBL" id="JABXBU010002228">
    <property type="protein sequence ID" value="KAF8771285.1"/>
    <property type="molecule type" value="Genomic_DNA"/>
</dbReference>
<accession>A0A8T0EH87</accession>
<dbReference type="SUPFAM" id="SSF49599">
    <property type="entry name" value="TRAF domain-like"/>
    <property type="match status" value="1"/>
</dbReference>
<dbReference type="SMART" id="SM00225">
    <property type="entry name" value="BTB"/>
    <property type="match status" value="1"/>
</dbReference>
<dbReference type="AlphaFoldDB" id="A0A8T0EH87"/>
<dbReference type="CDD" id="cd18186">
    <property type="entry name" value="BTB_POZ_ZBTB_KLHL-like"/>
    <property type="match status" value="1"/>
</dbReference>
<dbReference type="Gene3D" id="1.25.40.420">
    <property type="match status" value="1"/>
</dbReference>